<name>A0A381VAR2_9ZZZZ</name>
<sequence>MDQKQYTKAFDLGQADIRPQLGSTMRCSVAPGRKAGSGILSVAHNTGKRNQ</sequence>
<dbReference type="AlphaFoldDB" id="A0A381VAR2"/>
<protein>
    <submittedName>
        <fullName evidence="1">Uncharacterized protein</fullName>
    </submittedName>
</protein>
<evidence type="ECO:0000313" key="1">
    <source>
        <dbReference type="EMBL" id="SVA36858.1"/>
    </source>
</evidence>
<gene>
    <name evidence="1" type="ORF">METZ01_LOCUS89712</name>
</gene>
<reference evidence="1" key="1">
    <citation type="submission" date="2018-05" db="EMBL/GenBank/DDBJ databases">
        <authorList>
            <person name="Lanie J.A."/>
            <person name="Ng W.-L."/>
            <person name="Kazmierczak K.M."/>
            <person name="Andrzejewski T.M."/>
            <person name="Davidsen T.M."/>
            <person name="Wayne K.J."/>
            <person name="Tettelin H."/>
            <person name="Glass J.I."/>
            <person name="Rusch D."/>
            <person name="Podicherti R."/>
            <person name="Tsui H.-C.T."/>
            <person name="Winkler M.E."/>
        </authorList>
    </citation>
    <scope>NUCLEOTIDE SEQUENCE</scope>
</reference>
<organism evidence="1">
    <name type="scientific">marine metagenome</name>
    <dbReference type="NCBI Taxonomy" id="408172"/>
    <lineage>
        <taxon>unclassified sequences</taxon>
        <taxon>metagenomes</taxon>
        <taxon>ecological metagenomes</taxon>
    </lineage>
</organism>
<dbReference type="EMBL" id="UINC01008179">
    <property type="protein sequence ID" value="SVA36858.1"/>
    <property type="molecule type" value="Genomic_DNA"/>
</dbReference>
<feature type="non-terminal residue" evidence="1">
    <location>
        <position position="51"/>
    </location>
</feature>
<accession>A0A381VAR2</accession>
<proteinExistence type="predicted"/>